<evidence type="ECO:0000313" key="3">
    <source>
        <dbReference type="EMBL" id="ROO84956.1"/>
    </source>
</evidence>
<evidence type="ECO:0000256" key="1">
    <source>
        <dbReference type="ARBA" id="ARBA00023239"/>
    </source>
</evidence>
<reference evidence="3 4" key="1">
    <citation type="submission" date="2018-11" db="EMBL/GenBank/DDBJ databases">
        <title>Sequencing the genomes of 1000 actinobacteria strains.</title>
        <authorList>
            <person name="Klenk H.-P."/>
        </authorList>
    </citation>
    <scope>NUCLEOTIDE SEQUENCE [LARGE SCALE GENOMIC DNA]</scope>
    <source>
        <strain evidence="3 4">DSM 44254</strain>
    </source>
</reference>
<proteinExistence type="predicted"/>
<dbReference type="GO" id="GO:0016831">
    <property type="term" value="F:carboxy-lyase activity"/>
    <property type="evidence" value="ECO:0007669"/>
    <property type="project" value="InterPro"/>
</dbReference>
<keyword evidence="1" id="KW-0456">Lyase</keyword>
<organism evidence="3 4">
    <name type="scientific">Actinocorallia herbida</name>
    <dbReference type="NCBI Taxonomy" id="58109"/>
    <lineage>
        <taxon>Bacteria</taxon>
        <taxon>Bacillati</taxon>
        <taxon>Actinomycetota</taxon>
        <taxon>Actinomycetes</taxon>
        <taxon>Streptosporangiales</taxon>
        <taxon>Thermomonosporaceae</taxon>
        <taxon>Actinocorallia</taxon>
    </lineage>
</organism>
<dbReference type="InterPro" id="IPR032466">
    <property type="entry name" value="Metal_Hydrolase"/>
</dbReference>
<accession>A0A3N1CUH1</accession>
<dbReference type="Proteomes" id="UP000272400">
    <property type="component" value="Unassembled WGS sequence"/>
</dbReference>
<dbReference type="Gene3D" id="3.20.20.140">
    <property type="entry name" value="Metal-dependent hydrolases"/>
    <property type="match status" value="1"/>
</dbReference>
<feature type="domain" description="Amidohydrolase-related" evidence="2">
    <location>
        <begin position="92"/>
        <end position="289"/>
    </location>
</feature>
<protein>
    <recommendedName>
        <fullName evidence="2">Amidohydrolase-related domain-containing protein</fullName>
    </recommendedName>
</protein>
<keyword evidence="4" id="KW-1185">Reference proteome</keyword>
<dbReference type="PANTHER" id="PTHR21240:SF19">
    <property type="entry name" value="CATALYTIC_ HYDROLASE"/>
    <property type="match status" value="1"/>
</dbReference>
<dbReference type="PANTHER" id="PTHR21240">
    <property type="entry name" value="2-AMINO-3-CARBOXYLMUCONATE-6-SEMIALDEHYDE DECARBOXYLASE"/>
    <property type="match status" value="1"/>
</dbReference>
<dbReference type="Pfam" id="PF04909">
    <property type="entry name" value="Amidohydro_2"/>
    <property type="match status" value="1"/>
</dbReference>
<dbReference type="SUPFAM" id="SSF51556">
    <property type="entry name" value="Metallo-dependent hydrolases"/>
    <property type="match status" value="1"/>
</dbReference>
<dbReference type="EMBL" id="RJKE01000001">
    <property type="protein sequence ID" value="ROO84956.1"/>
    <property type="molecule type" value="Genomic_DNA"/>
</dbReference>
<name>A0A3N1CUH1_9ACTN</name>
<gene>
    <name evidence="3" type="ORF">EDD29_2488</name>
</gene>
<dbReference type="InterPro" id="IPR006680">
    <property type="entry name" value="Amidohydro-rel"/>
</dbReference>
<evidence type="ECO:0000313" key="4">
    <source>
        <dbReference type="Proteomes" id="UP000272400"/>
    </source>
</evidence>
<evidence type="ECO:0000259" key="2">
    <source>
        <dbReference type="Pfam" id="PF04909"/>
    </source>
</evidence>
<sequence length="290" mass="32081">MSVLDGQPIIDTMIGFPMRDPKATYAFITNKTKDAESSALKMPAGYLFKDAPGEPDPDAPLPDPVAVTLAQMDAHGIAVGLVGVKGEDGRRAVQEFPDRFAGSLSVDPNKGVDTLREITAAHRDLGIKAVDVFPAGLTPQVAINDKKMYPVYAKCVELGLPIFVCAGIPGPRVPFEPQKVEYLDEVMYDFPELVLVTRHGCEPWTDLAVKLMLRWPNLYYSTSAFAPRYYPRDIVDYANSRGADKIIYGGYHPMGLSLERIMRELPTVPFKDEVWPKFLHGNARRVLGLD</sequence>
<comment type="caution">
    <text evidence="3">The sequence shown here is derived from an EMBL/GenBank/DDBJ whole genome shotgun (WGS) entry which is preliminary data.</text>
</comment>
<dbReference type="GO" id="GO:0016787">
    <property type="term" value="F:hydrolase activity"/>
    <property type="evidence" value="ECO:0007669"/>
    <property type="project" value="InterPro"/>
</dbReference>
<dbReference type="AlphaFoldDB" id="A0A3N1CUH1"/>
<dbReference type="OrthoDB" id="1407586at2"/>
<dbReference type="RefSeq" id="WP_123664507.1">
    <property type="nucleotide sequence ID" value="NZ_RJKE01000001.1"/>
</dbReference>
<dbReference type="InterPro" id="IPR032465">
    <property type="entry name" value="ACMSD"/>
</dbReference>